<accession>A0A0M0LD61</accession>
<organism evidence="2 3">
    <name type="scientific">Viridibacillus arvi</name>
    <dbReference type="NCBI Taxonomy" id="263475"/>
    <lineage>
        <taxon>Bacteria</taxon>
        <taxon>Bacillati</taxon>
        <taxon>Bacillota</taxon>
        <taxon>Bacilli</taxon>
        <taxon>Bacillales</taxon>
        <taxon>Caryophanaceae</taxon>
        <taxon>Viridibacillus</taxon>
    </lineage>
</organism>
<reference evidence="3" key="1">
    <citation type="submission" date="2015-08" db="EMBL/GenBank/DDBJ databases">
        <title>Fjat-10028 dsm 16317.</title>
        <authorList>
            <person name="Liu B."/>
            <person name="Wang J."/>
            <person name="Zhu Y."/>
            <person name="Liu G."/>
            <person name="Chen Q."/>
            <person name="Chen Z."/>
            <person name="Lan J."/>
            <person name="Che J."/>
            <person name="Ge C."/>
            <person name="Shi H."/>
            <person name="Pan Z."/>
            <person name="Liu X."/>
        </authorList>
    </citation>
    <scope>NUCLEOTIDE SEQUENCE [LARGE SCALE GENOMIC DNA]</scope>
    <source>
        <strain evidence="3">DSM 16317</strain>
    </source>
</reference>
<feature type="transmembrane region" description="Helical" evidence="1">
    <location>
        <begin position="31"/>
        <end position="50"/>
    </location>
</feature>
<dbReference type="EMBL" id="LILB01000005">
    <property type="protein sequence ID" value="KOO48847.1"/>
    <property type="molecule type" value="Genomic_DNA"/>
</dbReference>
<evidence type="ECO:0000256" key="1">
    <source>
        <dbReference type="SAM" id="Phobius"/>
    </source>
</evidence>
<keyword evidence="1" id="KW-0472">Membrane</keyword>
<keyword evidence="3" id="KW-1185">Reference proteome</keyword>
<dbReference type="STRING" id="263475.AMD00_10525"/>
<name>A0A0M0LD61_9BACL</name>
<gene>
    <name evidence="2" type="ORF">AMD00_10525</name>
</gene>
<dbReference type="AlphaFoldDB" id="A0A0M0LD61"/>
<keyword evidence="1" id="KW-1133">Transmembrane helix</keyword>
<evidence type="ECO:0000313" key="2">
    <source>
        <dbReference type="EMBL" id="KOO48847.1"/>
    </source>
</evidence>
<protein>
    <submittedName>
        <fullName evidence="2">Uncharacterized protein</fullName>
    </submittedName>
</protein>
<dbReference type="Proteomes" id="UP000036867">
    <property type="component" value="Unassembled WGS sequence"/>
</dbReference>
<keyword evidence="1" id="KW-0812">Transmembrane</keyword>
<proteinExistence type="predicted"/>
<sequence length="65" mass="7426">MKIKNLITSLIVAIITNSIISIITGKFELRVLIAILIGLVAGHIISYYIYKNKQVDSKKRNNYKY</sequence>
<evidence type="ECO:0000313" key="3">
    <source>
        <dbReference type="Proteomes" id="UP000036867"/>
    </source>
</evidence>
<comment type="caution">
    <text evidence="2">The sequence shown here is derived from an EMBL/GenBank/DDBJ whole genome shotgun (WGS) entry which is preliminary data.</text>
</comment>